<reference evidence="2 3" key="1">
    <citation type="submission" date="2016-09" db="EMBL/GenBank/DDBJ databases">
        <title>The draft genome of Dichanthelium oligosanthes: A C3 panicoid grass species.</title>
        <authorList>
            <person name="Studer A.J."/>
            <person name="Schnable J.C."/>
            <person name="Brutnell T.P."/>
        </authorList>
    </citation>
    <scope>NUCLEOTIDE SEQUENCE [LARGE SCALE GENOMIC DNA]</scope>
    <source>
        <strain evidence="3">cv. Kellogg 1175</strain>
        <tissue evidence="2">Leaf</tissue>
    </source>
</reference>
<evidence type="ECO:0000256" key="1">
    <source>
        <dbReference type="SAM" id="MobiDB-lite"/>
    </source>
</evidence>
<accession>A0A1E5VZ34</accession>
<dbReference type="EMBL" id="LWDX02025870">
    <property type="protein sequence ID" value="OEL30335.1"/>
    <property type="molecule type" value="Genomic_DNA"/>
</dbReference>
<gene>
    <name evidence="2" type="ORF">BAE44_0008648</name>
</gene>
<evidence type="ECO:0000313" key="2">
    <source>
        <dbReference type="EMBL" id="OEL30335.1"/>
    </source>
</evidence>
<proteinExistence type="predicted"/>
<organism evidence="2 3">
    <name type="scientific">Dichanthelium oligosanthes</name>
    <dbReference type="NCBI Taxonomy" id="888268"/>
    <lineage>
        <taxon>Eukaryota</taxon>
        <taxon>Viridiplantae</taxon>
        <taxon>Streptophyta</taxon>
        <taxon>Embryophyta</taxon>
        <taxon>Tracheophyta</taxon>
        <taxon>Spermatophyta</taxon>
        <taxon>Magnoliopsida</taxon>
        <taxon>Liliopsida</taxon>
        <taxon>Poales</taxon>
        <taxon>Poaceae</taxon>
        <taxon>PACMAD clade</taxon>
        <taxon>Panicoideae</taxon>
        <taxon>Panicodae</taxon>
        <taxon>Paniceae</taxon>
        <taxon>Dichantheliinae</taxon>
        <taxon>Dichanthelium</taxon>
    </lineage>
</organism>
<dbReference type="AlphaFoldDB" id="A0A1E5VZ34"/>
<evidence type="ECO:0008006" key="4">
    <source>
        <dbReference type="Google" id="ProtNLM"/>
    </source>
</evidence>
<name>A0A1E5VZ34_9POAL</name>
<sequence>MAAAPRARAPPRRRRAPRPPMKRQRTMGPSPTLSAVAGANRDWSRLPEDLLVSVLWALHVAEAVRSGAVRAFWHAAYATFRRLSIPSPRQPPCLLYASDGIPSAPPHSTA</sequence>
<feature type="region of interest" description="Disordered" evidence="1">
    <location>
        <begin position="1"/>
        <end position="36"/>
    </location>
</feature>
<dbReference type="STRING" id="888268.A0A1E5VZ34"/>
<dbReference type="Proteomes" id="UP000095767">
    <property type="component" value="Unassembled WGS sequence"/>
</dbReference>
<dbReference type="PANTHER" id="PTHR44586:SF23">
    <property type="entry name" value="F-BOX DOMAIN-CONTAINING PROTEIN"/>
    <property type="match status" value="1"/>
</dbReference>
<evidence type="ECO:0000313" key="3">
    <source>
        <dbReference type="Proteomes" id="UP000095767"/>
    </source>
</evidence>
<keyword evidence="3" id="KW-1185">Reference proteome</keyword>
<dbReference type="OrthoDB" id="692324at2759"/>
<protein>
    <recommendedName>
        <fullName evidence="4">F-box domain-containing protein</fullName>
    </recommendedName>
</protein>
<feature type="compositionally biased region" description="Basic residues" evidence="1">
    <location>
        <begin position="9"/>
        <end position="25"/>
    </location>
</feature>
<comment type="caution">
    <text evidence="2">The sequence shown here is derived from an EMBL/GenBank/DDBJ whole genome shotgun (WGS) entry which is preliminary data.</text>
</comment>
<dbReference type="PANTHER" id="PTHR44586">
    <property type="entry name" value="F-BOX DOMAIN CONTAINING PROTEIN, EXPRESSED"/>
    <property type="match status" value="1"/>
</dbReference>